<proteinExistence type="predicted"/>
<evidence type="ECO:0000313" key="2">
    <source>
        <dbReference type="EMBL" id="MFD1179218.1"/>
    </source>
</evidence>
<evidence type="ECO:0000259" key="1">
    <source>
        <dbReference type="Pfam" id="PF04233"/>
    </source>
</evidence>
<comment type="caution">
    <text evidence="2">The sequence shown here is derived from an EMBL/GenBank/DDBJ whole genome shotgun (WGS) entry which is preliminary data.</text>
</comment>
<protein>
    <submittedName>
        <fullName evidence="2">Minor capsid protein</fullName>
    </submittedName>
</protein>
<gene>
    <name evidence="2" type="ORF">ACFQ3W_23395</name>
</gene>
<dbReference type="NCBIfam" id="TIGR01641">
    <property type="entry name" value="phageSPP1_gp7"/>
    <property type="match status" value="1"/>
</dbReference>
<evidence type="ECO:0000313" key="3">
    <source>
        <dbReference type="Proteomes" id="UP001597262"/>
    </source>
</evidence>
<dbReference type="Proteomes" id="UP001597262">
    <property type="component" value="Unassembled WGS sequence"/>
</dbReference>
<feature type="domain" description="Phage head morphogenesis" evidence="1">
    <location>
        <begin position="195"/>
        <end position="301"/>
    </location>
</feature>
<organism evidence="2 3">
    <name type="scientific">Paenibacillus puldeungensis</name>
    <dbReference type="NCBI Taxonomy" id="696536"/>
    <lineage>
        <taxon>Bacteria</taxon>
        <taxon>Bacillati</taxon>
        <taxon>Bacillota</taxon>
        <taxon>Bacilli</taxon>
        <taxon>Bacillales</taxon>
        <taxon>Paenibacillaceae</taxon>
        <taxon>Paenibacillus</taxon>
    </lineage>
</organism>
<accession>A0ABW3S354</accession>
<dbReference type="Pfam" id="PF04233">
    <property type="entry name" value="Phage_Mu_F"/>
    <property type="match status" value="1"/>
</dbReference>
<keyword evidence="3" id="KW-1185">Reference proteome</keyword>
<name>A0ABW3S354_9BACL</name>
<dbReference type="InterPro" id="IPR006528">
    <property type="entry name" value="Phage_head_morphogenesis_dom"/>
</dbReference>
<dbReference type="RefSeq" id="WP_379321644.1">
    <property type="nucleotide sequence ID" value="NZ_JBHTLM010000026.1"/>
</dbReference>
<sequence>MKSAEYWQRRAEASAKMQHVKADIYAEQLSKEYDKAIASINRDIEAFYGRFAVNNQISFMDAQKTLDKGELKEFRMTLEEFTALAKDNADGRWTKTLNNVYYKTRVSRLEALLIQIRQQAEMLAGSEHSGTTELLADTYKEGYYRTLFEIQKGTGLGTTFAKIDDKALNQVLNAEWAGSNYSKRIWGDRDKLVREIQTNLTQAFIRGDSIDQVTNTIRDRFKVSKSNAVRLVRTESAFIAGEATYAGYKESGVVKQYQFLATLDMKTSSICRDMDNKVFNLSDKEVGINWPPLHSHCRSTTVPYFGDDDPGERIAKDKDGSYYYVPDTMSYLDWYKGYVE</sequence>
<dbReference type="EMBL" id="JBHTLM010000026">
    <property type="protein sequence ID" value="MFD1179218.1"/>
    <property type="molecule type" value="Genomic_DNA"/>
</dbReference>
<reference evidence="3" key="1">
    <citation type="journal article" date="2019" name="Int. J. Syst. Evol. Microbiol.">
        <title>The Global Catalogue of Microorganisms (GCM) 10K type strain sequencing project: providing services to taxonomists for standard genome sequencing and annotation.</title>
        <authorList>
            <consortium name="The Broad Institute Genomics Platform"/>
            <consortium name="The Broad Institute Genome Sequencing Center for Infectious Disease"/>
            <person name="Wu L."/>
            <person name="Ma J."/>
        </authorList>
    </citation>
    <scope>NUCLEOTIDE SEQUENCE [LARGE SCALE GENOMIC DNA]</scope>
    <source>
        <strain evidence="3">CCUG 59189</strain>
    </source>
</reference>